<feature type="domain" description="DUF6801" evidence="2">
    <location>
        <begin position="229"/>
        <end position="389"/>
    </location>
</feature>
<feature type="compositionally biased region" description="Low complexity" evidence="1">
    <location>
        <begin position="406"/>
        <end position="434"/>
    </location>
</feature>
<name>A0A838X838_9ACTN</name>
<dbReference type="Gene3D" id="2.60.40.10">
    <property type="entry name" value="Immunoglobulins"/>
    <property type="match status" value="1"/>
</dbReference>
<dbReference type="GO" id="GO:0005975">
    <property type="term" value="P:carbohydrate metabolic process"/>
    <property type="evidence" value="ECO:0007669"/>
    <property type="project" value="UniProtKB-ARBA"/>
</dbReference>
<dbReference type="Pfam" id="PF20611">
    <property type="entry name" value="DUF6801"/>
    <property type="match status" value="2"/>
</dbReference>
<feature type="compositionally biased region" description="Pro residues" evidence="1">
    <location>
        <begin position="174"/>
        <end position="195"/>
    </location>
</feature>
<keyword evidence="4" id="KW-1185">Reference proteome</keyword>
<evidence type="ECO:0000313" key="3">
    <source>
        <dbReference type="EMBL" id="MBA4607669.1"/>
    </source>
</evidence>
<feature type="region of interest" description="Disordered" evidence="1">
    <location>
        <begin position="404"/>
        <end position="434"/>
    </location>
</feature>
<dbReference type="InterPro" id="IPR046542">
    <property type="entry name" value="DUF6801"/>
</dbReference>
<proteinExistence type="predicted"/>
<reference evidence="3 4" key="1">
    <citation type="submission" date="2020-07" db="EMBL/GenBank/DDBJ databases">
        <title>Draft genome and description of Aeromicrobium phoceense strain Marseille-Q0843 isolated from healthy skin swab.</title>
        <authorList>
            <person name="Boxberger M."/>
            <person name="La Scola B."/>
        </authorList>
    </citation>
    <scope>NUCLEOTIDE SEQUENCE [LARGE SCALE GENOMIC DNA]</scope>
    <source>
        <strain evidence="3 4">Marseille-Q0843</strain>
    </source>
</reference>
<dbReference type="AlphaFoldDB" id="A0A838X838"/>
<evidence type="ECO:0000259" key="2">
    <source>
        <dbReference type="Pfam" id="PF20611"/>
    </source>
</evidence>
<accession>A0A838X838</accession>
<evidence type="ECO:0000256" key="1">
    <source>
        <dbReference type="SAM" id="MobiDB-lite"/>
    </source>
</evidence>
<dbReference type="EMBL" id="JACEOG010000001">
    <property type="protein sequence ID" value="MBA4607669.1"/>
    <property type="molecule type" value="Genomic_DNA"/>
</dbReference>
<dbReference type="RefSeq" id="WP_181753884.1">
    <property type="nucleotide sequence ID" value="NZ_JACEOG010000001.1"/>
</dbReference>
<evidence type="ECO:0000313" key="4">
    <source>
        <dbReference type="Proteomes" id="UP000550354"/>
    </source>
</evidence>
<feature type="compositionally biased region" description="Pro residues" evidence="1">
    <location>
        <begin position="207"/>
        <end position="218"/>
    </location>
</feature>
<protein>
    <submittedName>
        <fullName evidence="3">Ig-like domain repeat protein</fullName>
    </submittedName>
</protein>
<comment type="caution">
    <text evidence="3">The sequence shown here is derived from an EMBL/GenBank/DDBJ whole genome shotgun (WGS) entry which is preliminary data.</text>
</comment>
<organism evidence="3 4">
    <name type="scientific">Aeromicrobium phoceense</name>
    <dbReference type="NCBI Taxonomy" id="2754045"/>
    <lineage>
        <taxon>Bacteria</taxon>
        <taxon>Bacillati</taxon>
        <taxon>Actinomycetota</taxon>
        <taxon>Actinomycetes</taxon>
        <taxon>Propionibacteriales</taxon>
        <taxon>Nocardioidaceae</taxon>
        <taxon>Aeromicrobium</taxon>
    </lineage>
</organism>
<sequence>MTYWCATVTGGLGLGVQRVDVRATVDYPEVAAPGDVLPARPAELVLRPQELLRQSTTLLLGAREFEASSQGSAWSLTTADRTTALQAGDIVAPRSGIPQEAGRVWNFGAQVALPALTVPGDVAGGLWLNAPDQFRLDGTFRKADHSTIPATMDCTASGDRRVGGIALEGWTYPTHPPTTIPTTPTPPTAPVPTDPTDPTEPTDPTSNPYPDPAGPAPIGPGVLSRSFEYACRVNTGGIDLGVQRVVADVSAEYEDVGRPGWALPPRSAKFALTVDEILRDAVFDLIGARQFDGSTTSGTEWELENAGGETALAAGGLFVERGPVPQEANVPWVMRGQVELPEIVVGLDANPLDPLWLSVPERFTLRGSLEKADHTLIPTSLQCLAPGDHRLGGIALGFVPSPPTTLPTTTPTAGPTVEPTTQPTVEPTTAPTTGPVLLQPSVKVGALGLWRSAVFTVGVSAKGTLPSGNVTVRLGDRTVAKGRLFLGVTVLTASNLPKGQHTFTITYEGDAKVAGRTVTKVLRIN</sequence>
<dbReference type="Proteomes" id="UP000550354">
    <property type="component" value="Unassembled WGS sequence"/>
</dbReference>
<dbReference type="InterPro" id="IPR013783">
    <property type="entry name" value="Ig-like_fold"/>
</dbReference>
<feature type="domain" description="DUF6801" evidence="2">
    <location>
        <begin position="2"/>
        <end position="158"/>
    </location>
</feature>
<gene>
    <name evidence="3" type="ORF">H1W00_04190</name>
</gene>
<feature type="region of interest" description="Disordered" evidence="1">
    <location>
        <begin position="169"/>
        <end position="220"/>
    </location>
</feature>